<dbReference type="OrthoDB" id="10432620at2759"/>
<proteinExistence type="predicted"/>
<dbReference type="EMBL" id="JAINUF010000002">
    <property type="protein sequence ID" value="KAJ8376220.1"/>
    <property type="molecule type" value="Genomic_DNA"/>
</dbReference>
<organism evidence="1 2">
    <name type="scientific">Synaphobranchus kaupii</name>
    <name type="common">Kaup's arrowtooth eel</name>
    <dbReference type="NCBI Taxonomy" id="118154"/>
    <lineage>
        <taxon>Eukaryota</taxon>
        <taxon>Metazoa</taxon>
        <taxon>Chordata</taxon>
        <taxon>Craniata</taxon>
        <taxon>Vertebrata</taxon>
        <taxon>Euteleostomi</taxon>
        <taxon>Actinopterygii</taxon>
        <taxon>Neopterygii</taxon>
        <taxon>Teleostei</taxon>
        <taxon>Anguilliformes</taxon>
        <taxon>Synaphobranchidae</taxon>
        <taxon>Synaphobranchus</taxon>
    </lineage>
</organism>
<comment type="caution">
    <text evidence="1">The sequence shown here is derived from an EMBL/GenBank/DDBJ whole genome shotgun (WGS) entry which is preliminary data.</text>
</comment>
<sequence>MEGPRVTWHHLKKEYIVVRGLLTEYDGVKRYLLEKQEEQFGTETSYKSAAHFTTKTCDLEGYAPDDNLNTSSSPGICSLALGCISRIGGILRRRCCYAVPEDIIQGPELSFPCQETSQSSVQPF</sequence>
<dbReference type="AlphaFoldDB" id="A0A9Q1G7S5"/>
<protein>
    <submittedName>
        <fullName evidence="1">Uncharacterized protein</fullName>
    </submittedName>
</protein>
<gene>
    <name evidence="1" type="ORF">SKAU_G00068000</name>
</gene>
<reference evidence="1" key="1">
    <citation type="journal article" date="2023" name="Science">
        <title>Genome structures resolve the early diversification of teleost fishes.</title>
        <authorList>
            <person name="Parey E."/>
            <person name="Louis A."/>
            <person name="Montfort J."/>
            <person name="Bouchez O."/>
            <person name="Roques C."/>
            <person name="Iampietro C."/>
            <person name="Lluch J."/>
            <person name="Castinel A."/>
            <person name="Donnadieu C."/>
            <person name="Desvignes T."/>
            <person name="Floi Bucao C."/>
            <person name="Jouanno E."/>
            <person name="Wen M."/>
            <person name="Mejri S."/>
            <person name="Dirks R."/>
            <person name="Jansen H."/>
            <person name="Henkel C."/>
            <person name="Chen W.J."/>
            <person name="Zahm M."/>
            <person name="Cabau C."/>
            <person name="Klopp C."/>
            <person name="Thompson A.W."/>
            <person name="Robinson-Rechavi M."/>
            <person name="Braasch I."/>
            <person name="Lecointre G."/>
            <person name="Bobe J."/>
            <person name="Postlethwait J.H."/>
            <person name="Berthelot C."/>
            <person name="Roest Crollius H."/>
            <person name="Guiguen Y."/>
        </authorList>
    </citation>
    <scope>NUCLEOTIDE SEQUENCE</scope>
    <source>
        <strain evidence="1">WJC10195</strain>
    </source>
</reference>
<dbReference type="Proteomes" id="UP001152622">
    <property type="component" value="Chromosome 2"/>
</dbReference>
<accession>A0A9Q1G7S5</accession>
<evidence type="ECO:0000313" key="1">
    <source>
        <dbReference type="EMBL" id="KAJ8376220.1"/>
    </source>
</evidence>
<evidence type="ECO:0000313" key="2">
    <source>
        <dbReference type="Proteomes" id="UP001152622"/>
    </source>
</evidence>
<name>A0A9Q1G7S5_SYNKA</name>
<keyword evidence="2" id="KW-1185">Reference proteome</keyword>